<evidence type="ECO:0000313" key="3">
    <source>
        <dbReference type="Proteomes" id="UP001430306"/>
    </source>
</evidence>
<feature type="non-terminal residue" evidence="2">
    <location>
        <position position="1"/>
    </location>
</feature>
<organism evidence="2 3">
    <name type="scientific">Rhodopirellula halodulae</name>
    <dbReference type="NCBI Taxonomy" id="2894198"/>
    <lineage>
        <taxon>Bacteria</taxon>
        <taxon>Pseudomonadati</taxon>
        <taxon>Planctomycetota</taxon>
        <taxon>Planctomycetia</taxon>
        <taxon>Pirellulales</taxon>
        <taxon>Pirellulaceae</taxon>
        <taxon>Rhodopirellula</taxon>
    </lineage>
</organism>
<dbReference type="Proteomes" id="UP001430306">
    <property type="component" value="Unassembled WGS sequence"/>
</dbReference>
<proteinExistence type="predicted"/>
<name>A0ABS8NLA1_9BACT</name>
<dbReference type="EMBL" id="JAJKFW010000032">
    <property type="protein sequence ID" value="MCC9644330.1"/>
    <property type="molecule type" value="Genomic_DNA"/>
</dbReference>
<feature type="region of interest" description="Disordered" evidence="1">
    <location>
        <begin position="60"/>
        <end position="117"/>
    </location>
</feature>
<accession>A0ABS8NLA1</accession>
<reference evidence="2" key="1">
    <citation type="submission" date="2021-11" db="EMBL/GenBank/DDBJ databases">
        <title>Genome sequence.</title>
        <authorList>
            <person name="Sun Q."/>
        </authorList>
    </citation>
    <scope>NUCLEOTIDE SEQUENCE</scope>
    <source>
        <strain evidence="2">JC740</strain>
    </source>
</reference>
<feature type="compositionally biased region" description="Polar residues" evidence="1">
    <location>
        <begin position="95"/>
        <end position="106"/>
    </location>
</feature>
<evidence type="ECO:0000256" key="1">
    <source>
        <dbReference type="SAM" id="MobiDB-lite"/>
    </source>
</evidence>
<sequence>AWTSLRYNRWSKKTFDRITGGSKTRRKKAGIALARKIAVIAWAMMRDQTTWDASKLLSEEEAKDNGKMKVKRKLPKPPGPAHCEESSRASHRRSQLTTKPQRQTRTGNHRAKTVQQE</sequence>
<protein>
    <submittedName>
        <fullName evidence="2">IS110 family transposase</fullName>
    </submittedName>
</protein>
<keyword evidence="3" id="KW-1185">Reference proteome</keyword>
<evidence type="ECO:0000313" key="2">
    <source>
        <dbReference type="EMBL" id="MCC9644330.1"/>
    </source>
</evidence>
<gene>
    <name evidence="2" type="ORF">LOC71_18790</name>
</gene>
<comment type="caution">
    <text evidence="2">The sequence shown here is derived from an EMBL/GenBank/DDBJ whole genome shotgun (WGS) entry which is preliminary data.</text>
</comment>
<feature type="compositionally biased region" description="Basic residues" evidence="1">
    <location>
        <begin position="107"/>
        <end position="117"/>
    </location>
</feature>